<evidence type="ECO:0000313" key="3">
    <source>
        <dbReference type="Proteomes" id="UP000011135"/>
    </source>
</evidence>
<name>L8JN16_9BACT</name>
<dbReference type="EMBL" id="AMZN01000087">
    <property type="protein sequence ID" value="ELR68919.1"/>
    <property type="molecule type" value="Genomic_DNA"/>
</dbReference>
<dbReference type="AlphaFoldDB" id="L8JN16"/>
<feature type="region of interest" description="Disordered" evidence="1">
    <location>
        <begin position="67"/>
        <end position="92"/>
    </location>
</feature>
<dbReference type="PATRIC" id="fig|1237149.3.peg.4992"/>
<gene>
    <name evidence="2" type="ORF">C900_05612</name>
</gene>
<comment type="caution">
    <text evidence="2">The sequence shown here is derived from an EMBL/GenBank/DDBJ whole genome shotgun (WGS) entry which is preliminary data.</text>
</comment>
<protein>
    <submittedName>
        <fullName evidence="2">Uncharacterized protein</fullName>
    </submittedName>
</protein>
<evidence type="ECO:0000256" key="1">
    <source>
        <dbReference type="SAM" id="MobiDB-lite"/>
    </source>
</evidence>
<organism evidence="2 3">
    <name type="scientific">Fulvivirga imtechensis AK7</name>
    <dbReference type="NCBI Taxonomy" id="1237149"/>
    <lineage>
        <taxon>Bacteria</taxon>
        <taxon>Pseudomonadati</taxon>
        <taxon>Bacteroidota</taxon>
        <taxon>Cytophagia</taxon>
        <taxon>Cytophagales</taxon>
        <taxon>Fulvivirgaceae</taxon>
        <taxon>Fulvivirga</taxon>
    </lineage>
</organism>
<dbReference type="OrthoDB" id="981009at2"/>
<dbReference type="eggNOG" id="ENOG502ZV5R">
    <property type="taxonomic scope" value="Bacteria"/>
</dbReference>
<reference evidence="2 3" key="1">
    <citation type="submission" date="2012-12" db="EMBL/GenBank/DDBJ databases">
        <title>Genome assembly of Fulvivirga imtechensis AK7.</title>
        <authorList>
            <person name="Nupur N."/>
            <person name="Khatri I."/>
            <person name="Kumar R."/>
            <person name="Subramanian S."/>
            <person name="Pinnaka A."/>
        </authorList>
    </citation>
    <scope>NUCLEOTIDE SEQUENCE [LARGE SCALE GENOMIC DNA]</scope>
    <source>
        <strain evidence="2 3">AK7</strain>
    </source>
</reference>
<accession>L8JN16</accession>
<dbReference type="Proteomes" id="UP000011135">
    <property type="component" value="Unassembled WGS sequence"/>
</dbReference>
<sequence>MATETIKISKQSTGTGLYLEDNEGHAGDNTITTTVDPGDTVVWKLKDGGGIDEITNIYAKSTSQDIFSSDPVKQSDGSWKGTVSSSATGSESYSIDYKIGGTEYTDDPELKVNN</sequence>
<dbReference type="RefSeq" id="WP_009582720.1">
    <property type="nucleotide sequence ID" value="NZ_AMZN01000087.1"/>
</dbReference>
<proteinExistence type="predicted"/>
<keyword evidence="3" id="KW-1185">Reference proteome</keyword>
<evidence type="ECO:0000313" key="2">
    <source>
        <dbReference type="EMBL" id="ELR68919.1"/>
    </source>
</evidence>